<dbReference type="OrthoDB" id="443318at2759"/>
<reference evidence="4" key="1">
    <citation type="journal article" date="2014" name="Science">
        <title>The coffee genome provides insight into the convergent evolution of caffeine biosynthesis.</title>
        <authorList>
            <person name="Denoeud F."/>
            <person name="Carretero-Paulet L."/>
            <person name="Dereeper A."/>
            <person name="Droc G."/>
            <person name="Guyot R."/>
            <person name="Pietrella M."/>
            <person name="Zheng C."/>
            <person name="Alberti A."/>
            <person name="Anthony F."/>
            <person name="Aprea G."/>
            <person name="Aury J.M."/>
            <person name="Bento P."/>
            <person name="Bernard M."/>
            <person name="Bocs S."/>
            <person name="Campa C."/>
            <person name="Cenci A."/>
            <person name="Combes M.C."/>
            <person name="Crouzillat D."/>
            <person name="Da Silva C."/>
            <person name="Daddiego L."/>
            <person name="De Bellis F."/>
            <person name="Dussert S."/>
            <person name="Garsmeur O."/>
            <person name="Gayraud T."/>
            <person name="Guignon V."/>
            <person name="Jahn K."/>
            <person name="Jamilloux V."/>
            <person name="Joet T."/>
            <person name="Labadie K."/>
            <person name="Lan T."/>
            <person name="Leclercq J."/>
            <person name="Lepelley M."/>
            <person name="Leroy T."/>
            <person name="Li L.T."/>
            <person name="Librado P."/>
            <person name="Lopez L."/>
            <person name="Munoz A."/>
            <person name="Noel B."/>
            <person name="Pallavicini A."/>
            <person name="Perrotta G."/>
            <person name="Poncet V."/>
            <person name="Pot D."/>
            <person name="Priyono X."/>
            <person name="Rigoreau M."/>
            <person name="Rouard M."/>
            <person name="Rozas J."/>
            <person name="Tranchant-Dubreuil C."/>
            <person name="VanBuren R."/>
            <person name="Zhang Q."/>
            <person name="Andrade A.C."/>
            <person name="Argout X."/>
            <person name="Bertrand B."/>
            <person name="de Kochko A."/>
            <person name="Graziosi G."/>
            <person name="Henry R.J."/>
            <person name="Jayarama X."/>
            <person name="Ming R."/>
            <person name="Nagai C."/>
            <person name="Rounsley S."/>
            <person name="Sankoff D."/>
            <person name="Giuliano G."/>
            <person name="Albert V.A."/>
            <person name="Wincker P."/>
            <person name="Lashermes P."/>
        </authorList>
    </citation>
    <scope>NUCLEOTIDE SEQUENCE [LARGE SCALE GENOMIC DNA]</scope>
    <source>
        <strain evidence="4">cv. DH200-94</strain>
    </source>
</reference>
<dbReference type="InterPro" id="IPR029058">
    <property type="entry name" value="AB_hydrolase_fold"/>
</dbReference>
<organism evidence="3 4">
    <name type="scientific">Coffea canephora</name>
    <name type="common">Robusta coffee</name>
    <dbReference type="NCBI Taxonomy" id="49390"/>
    <lineage>
        <taxon>Eukaryota</taxon>
        <taxon>Viridiplantae</taxon>
        <taxon>Streptophyta</taxon>
        <taxon>Embryophyta</taxon>
        <taxon>Tracheophyta</taxon>
        <taxon>Spermatophyta</taxon>
        <taxon>Magnoliopsida</taxon>
        <taxon>eudicotyledons</taxon>
        <taxon>Gunneridae</taxon>
        <taxon>Pentapetalae</taxon>
        <taxon>asterids</taxon>
        <taxon>lamiids</taxon>
        <taxon>Gentianales</taxon>
        <taxon>Rubiaceae</taxon>
        <taxon>Ixoroideae</taxon>
        <taxon>Gardenieae complex</taxon>
        <taxon>Bertiereae - Coffeeae clade</taxon>
        <taxon>Coffeeae</taxon>
        <taxon>Coffea</taxon>
    </lineage>
</organism>
<dbReference type="SUPFAM" id="SSF53474">
    <property type="entry name" value="alpha/beta-Hydrolases"/>
    <property type="match status" value="2"/>
</dbReference>
<proteinExistence type="inferred from homology"/>
<dbReference type="GO" id="GO:0004185">
    <property type="term" value="F:serine-type carboxypeptidase activity"/>
    <property type="evidence" value="ECO:0007669"/>
    <property type="project" value="InterPro"/>
</dbReference>
<dbReference type="Gene3D" id="3.40.50.1820">
    <property type="entry name" value="alpha/beta hydrolase"/>
    <property type="match status" value="1"/>
</dbReference>
<accession>A0A068ULL3</accession>
<keyword evidence="4" id="KW-1185">Reference proteome</keyword>
<evidence type="ECO:0000313" key="4">
    <source>
        <dbReference type="Proteomes" id="UP000295252"/>
    </source>
</evidence>
<dbReference type="AlphaFoldDB" id="A0A068ULL3"/>
<dbReference type="Gramene" id="CDP08508">
    <property type="protein sequence ID" value="CDP08508"/>
    <property type="gene ID" value="GSCOC_T00027440001"/>
</dbReference>
<dbReference type="OMA" id="MEYSTKE"/>
<dbReference type="InterPro" id="IPR001563">
    <property type="entry name" value="Peptidase_S10"/>
</dbReference>
<dbReference type="PANTHER" id="PTHR11802:SF460">
    <property type="entry name" value="CARBOXYPEPTIDASE"/>
    <property type="match status" value="1"/>
</dbReference>
<dbReference type="Pfam" id="PF00450">
    <property type="entry name" value="Peptidase_S10"/>
    <property type="match status" value="3"/>
</dbReference>
<dbReference type="PhylomeDB" id="A0A068ULL3"/>
<keyword evidence="2" id="KW-0732">Signal</keyword>
<evidence type="ECO:0000256" key="2">
    <source>
        <dbReference type="SAM" id="SignalP"/>
    </source>
</evidence>
<dbReference type="GO" id="GO:0005773">
    <property type="term" value="C:vacuole"/>
    <property type="evidence" value="ECO:0007669"/>
    <property type="project" value="TreeGrafter"/>
</dbReference>
<dbReference type="Gene3D" id="6.10.250.940">
    <property type="match status" value="1"/>
</dbReference>
<dbReference type="EMBL" id="HG739117">
    <property type="protein sequence ID" value="CDP08508.1"/>
    <property type="molecule type" value="Genomic_DNA"/>
</dbReference>
<gene>
    <name evidence="3" type="ORF">GSCOC_T00027440001</name>
</gene>
<dbReference type="InParanoid" id="A0A068ULL3"/>
<evidence type="ECO:0000313" key="3">
    <source>
        <dbReference type="EMBL" id="CDP08508.1"/>
    </source>
</evidence>
<dbReference type="PRINTS" id="PR00724">
    <property type="entry name" value="CRBOXYPTASEC"/>
</dbReference>
<comment type="similarity">
    <text evidence="1">Belongs to the peptidase S10 family.</text>
</comment>
<protein>
    <recommendedName>
        <fullName evidence="5">Carboxypeptidase</fullName>
    </recommendedName>
</protein>
<dbReference type="Gene3D" id="3.40.50.11320">
    <property type="match status" value="1"/>
</dbReference>
<dbReference type="PANTHER" id="PTHR11802">
    <property type="entry name" value="SERINE PROTEASE FAMILY S10 SERINE CARBOXYPEPTIDASE"/>
    <property type="match status" value="1"/>
</dbReference>
<sequence>MKGALVLPLLILVCLVASVQCFAGKKHDPLLKHLKARRSSKKSVNYVTEELGNEYSPVYVGPQEGLKEADRITTLPGQPNAVNFDQYSGYVTVDPKAGRALFYYFAESQNSSAKPLVLWLNGGPGCSSIGAGAMTELGPFRVNKDGSTLWLNPYAWNTGKNLINELQSNRHQNFEKFTINSTSFVSFNVVANVLFLESPAGVGFSYSNTSSDYITGDTKTAADSYTFLVNWLERFPEYKTRDFLITRESYAGHYVPQLAQLILHNNKITNQTVINLKGIAVRNTSDACQTYEDQADSAKGNIDDYNIYAPLCSSSSNTRTTISEFDPCSDHYVYTYLNTPQVQKSLHANTTVIPGPWDSCNDYIHLNLDDEPDTVLPTIKELTESGISVWIYSGDTDSVCSVTTTKYALNKLGLLKLMINVTKKVSFKFYSHPT</sequence>
<feature type="chain" id="PRO_5001657787" description="Carboxypeptidase" evidence="2">
    <location>
        <begin position="22"/>
        <end position="434"/>
    </location>
</feature>
<evidence type="ECO:0008006" key="5">
    <source>
        <dbReference type="Google" id="ProtNLM"/>
    </source>
</evidence>
<dbReference type="GO" id="GO:0006508">
    <property type="term" value="P:proteolysis"/>
    <property type="evidence" value="ECO:0007669"/>
    <property type="project" value="InterPro"/>
</dbReference>
<feature type="signal peptide" evidence="2">
    <location>
        <begin position="1"/>
        <end position="21"/>
    </location>
</feature>
<evidence type="ECO:0000256" key="1">
    <source>
        <dbReference type="ARBA" id="ARBA00009431"/>
    </source>
</evidence>
<name>A0A068ULL3_COFCA</name>
<dbReference type="Proteomes" id="UP000295252">
    <property type="component" value="Chromosome I"/>
</dbReference>